<keyword evidence="5" id="KW-1185">Reference proteome</keyword>
<reference evidence="4 5" key="1">
    <citation type="submission" date="2023-06" db="EMBL/GenBank/DDBJ databases">
        <authorList>
            <person name="Yushchuk O."/>
            <person name="Binda E."/>
            <person name="Ruckert-Reed C."/>
            <person name="Fedorenko V."/>
            <person name="Kalinowski J."/>
            <person name="Marinelli F."/>
        </authorList>
    </citation>
    <scope>NUCLEOTIDE SEQUENCE [LARGE SCALE GENOMIC DNA]</scope>
    <source>
        <strain evidence="4 5">NRRL 3884</strain>
    </source>
</reference>
<dbReference type="InterPro" id="IPR011098">
    <property type="entry name" value="G5_dom"/>
</dbReference>
<dbReference type="Pfam" id="PF07501">
    <property type="entry name" value="G5"/>
    <property type="match status" value="1"/>
</dbReference>
<dbReference type="PROSITE" id="PS51109">
    <property type="entry name" value="G5"/>
    <property type="match status" value="1"/>
</dbReference>
<evidence type="ECO:0000259" key="3">
    <source>
        <dbReference type="PROSITE" id="PS51109"/>
    </source>
</evidence>
<evidence type="ECO:0000313" key="5">
    <source>
        <dbReference type="Proteomes" id="UP001240150"/>
    </source>
</evidence>
<dbReference type="RefSeq" id="WP_284917186.1">
    <property type="nucleotide sequence ID" value="NZ_CP126980.1"/>
</dbReference>
<accession>A0ABY8WH96</accession>
<evidence type="ECO:0000313" key="4">
    <source>
        <dbReference type="EMBL" id="WIM95878.1"/>
    </source>
</evidence>
<dbReference type="EMBL" id="CP126980">
    <property type="protein sequence ID" value="WIM95878.1"/>
    <property type="molecule type" value="Genomic_DNA"/>
</dbReference>
<proteinExistence type="predicted"/>
<gene>
    <name evidence="4" type="ORF">ACTOB_008018</name>
</gene>
<feature type="compositionally biased region" description="Basic and acidic residues" evidence="2">
    <location>
        <begin position="109"/>
        <end position="121"/>
    </location>
</feature>
<sequence length="274" mass="28713">MPRKSWWARLPFGVRMAAGTSALLVVVAGGVAGAAVLTGGDEPSAAAAEQAIADDPGAARLEEDPEIVSREAAAAEPVPRRHVHAPVQPAPPAAGRRDRSAAATGAELSRARAEDPADRTGARSPRPSKKRARSRPRAEPVITTRTDVETRPVPFPTRVVRDETLPRGVRKVQAPGAPGEELVRYLVTLVDGKPSGRRLLDTTVTRQPQQRVVVFGAARDASCALNLCVPLGRTACPGASTQPEPAPSTEADEGLSLLGPESLADVRLEPATLC</sequence>
<name>A0ABY8WH96_9ACTN</name>
<feature type="compositionally biased region" description="Basic residues" evidence="2">
    <location>
        <begin position="126"/>
        <end position="135"/>
    </location>
</feature>
<feature type="region of interest" description="Disordered" evidence="2">
    <location>
        <begin position="238"/>
        <end position="258"/>
    </location>
</feature>
<protein>
    <submittedName>
        <fullName evidence="4">G5 domain-containing protein</fullName>
    </submittedName>
</protein>
<feature type="domain" description="G5" evidence="3">
    <location>
        <begin position="139"/>
        <end position="219"/>
    </location>
</feature>
<evidence type="ECO:0000256" key="1">
    <source>
        <dbReference type="ARBA" id="ARBA00022729"/>
    </source>
</evidence>
<evidence type="ECO:0000256" key="2">
    <source>
        <dbReference type="SAM" id="MobiDB-lite"/>
    </source>
</evidence>
<dbReference type="Proteomes" id="UP001240150">
    <property type="component" value="Chromosome"/>
</dbReference>
<feature type="compositionally biased region" description="Low complexity" evidence="2">
    <location>
        <begin position="47"/>
        <end position="59"/>
    </location>
</feature>
<dbReference type="SMART" id="SM01208">
    <property type="entry name" value="G5"/>
    <property type="match status" value="1"/>
</dbReference>
<keyword evidence="1" id="KW-0732">Signal</keyword>
<dbReference type="Gene3D" id="2.20.230.10">
    <property type="entry name" value="Resuscitation-promoting factor rpfb"/>
    <property type="match status" value="1"/>
</dbReference>
<feature type="region of interest" description="Disordered" evidence="2">
    <location>
        <begin position="47"/>
        <end position="140"/>
    </location>
</feature>
<organism evidence="4 5">
    <name type="scientific">Actinoplanes oblitus</name>
    <dbReference type="NCBI Taxonomy" id="3040509"/>
    <lineage>
        <taxon>Bacteria</taxon>
        <taxon>Bacillati</taxon>
        <taxon>Actinomycetota</taxon>
        <taxon>Actinomycetes</taxon>
        <taxon>Micromonosporales</taxon>
        <taxon>Micromonosporaceae</taxon>
        <taxon>Actinoplanes</taxon>
    </lineage>
</organism>